<feature type="region of interest" description="Disordered" evidence="1">
    <location>
        <begin position="227"/>
        <end position="255"/>
    </location>
</feature>
<dbReference type="EMBL" id="JAOPGA020001235">
    <property type="protein sequence ID" value="KAL0486495.1"/>
    <property type="molecule type" value="Genomic_DNA"/>
</dbReference>
<dbReference type="GO" id="GO:0051301">
    <property type="term" value="P:cell division"/>
    <property type="evidence" value="ECO:0007669"/>
    <property type="project" value="UniProtKB-KW"/>
</dbReference>
<keyword evidence="2" id="KW-0131">Cell cycle</keyword>
<name>A0AAW2ZC71_9EUKA</name>
<organism evidence="2 4">
    <name type="scientific">Acrasis kona</name>
    <dbReference type="NCBI Taxonomy" id="1008807"/>
    <lineage>
        <taxon>Eukaryota</taxon>
        <taxon>Discoba</taxon>
        <taxon>Heterolobosea</taxon>
        <taxon>Tetramitia</taxon>
        <taxon>Eutetramitia</taxon>
        <taxon>Acrasidae</taxon>
        <taxon>Acrasis</taxon>
    </lineage>
</organism>
<proteinExistence type="predicted"/>
<protein>
    <submittedName>
        <fullName evidence="2">Cell division protein FtsZ</fullName>
    </submittedName>
</protein>
<evidence type="ECO:0000313" key="2">
    <source>
        <dbReference type="EMBL" id="KAL0486495.1"/>
    </source>
</evidence>
<comment type="caution">
    <text evidence="2">The sequence shown here is derived from an EMBL/GenBank/DDBJ whole genome shotgun (WGS) entry which is preliminary data.</text>
</comment>
<reference evidence="2 4" key="1">
    <citation type="submission" date="2024-03" db="EMBL/GenBank/DDBJ databases">
        <title>The Acrasis kona genome and developmental transcriptomes reveal deep origins of eukaryotic multicellular pathways.</title>
        <authorList>
            <person name="Sheikh S."/>
            <person name="Fu C.-J."/>
            <person name="Brown M.W."/>
            <person name="Baldauf S.L."/>
        </authorList>
    </citation>
    <scope>NUCLEOTIDE SEQUENCE [LARGE SCALE GENOMIC DNA]</scope>
    <source>
        <strain evidence="2 4">ATCC MYA-3509</strain>
    </source>
</reference>
<keyword evidence="4" id="KW-1185">Reference proteome</keyword>
<dbReference type="Proteomes" id="UP001431209">
    <property type="component" value="Unassembled WGS sequence"/>
</dbReference>
<evidence type="ECO:0000313" key="4">
    <source>
        <dbReference type="Proteomes" id="UP001431209"/>
    </source>
</evidence>
<keyword evidence="2" id="KW-0132">Cell division</keyword>
<feature type="compositionally biased region" description="Acidic residues" evidence="1">
    <location>
        <begin position="242"/>
        <end position="255"/>
    </location>
</feature>
<dbReference type="EMBL" id="JAOPGA020001768">
    <property type="protein sequence ID" value="KAL0491173.1"/>
    <property type="molecule type" value="Genomic_DNA"/>
</dbReference>
<evidence type="ECO:0000313" key="3">
    <source>
        <dbReference type="EMBL" id="KAL0491173.1"/>
    </source>
</evidence>
<dbReference type="AlphaFoldDB" id="A0AAW2ZC71"/>
<evidence type="ECO:0000256" key="1">
    <source>
        <dbReference type="SAM" id="MobiDB-lite"/>
    </source>
</evidence>
<gene>
    <name evidence="3" type="ORF">AKO1_002321</name>
    <name evidence="2" type="ORF">AKO1_012012</name>
</gene>
<accession>A0AAW2ZC71</accession>
<sequence length="255" mass="29316">MNKTSLEDLQNIISDIFNGANQQVRFLARLKHLKTDVNSAVVLCIVFHRQNSGEYGFFLFNDTPDVTTKVQLFEAFPINQYFQIKLNDYGKCTFNVKSVDPLRPRKFEFEASSPELLCTVIYTIKRAVFSVEKPHVPVSNLFGKVDDWEDKKISPFSWISLINEKFDLDHQEVLFMNPLYQSFLGEDEVVSSIKIINNDYSTPTYPKASKHDFTDTNRTATLVDEIELSDEEDNGGGIILSSDEEDEKSNEEDWN</sequence>